<gene>
    <name evidence="9" type="ORF">E4P47_02905</name>
</gene>
<dbReference type="PROSITE" id="PS51123">
    <property type="entry name" value="OMPA_2"/>
    <property type="match status" value="1"/>
</dbReference>
<keyword evidence="2" id="KW-0813">Transport</keyword>
<dbReference type="PRINTS" id="PR01021">
    <property type="entry name" value="OMPADOMAIN"/>
</dbReference>
<evidence type="ECO:0000256" key="4">
    <source>
        <dbReference type="ARBA" id="ARBA00022692"/>
    </source>
</evidence>
<evidence type="ECO:0000313" key="9">
    <source>
        <dbReference type="EMBL" id="TFH96180.1"/>
    </source>
</evidence>
<dbReference type="Gene3D" id="2.40.160.20">
    <property type="match status" value="1"/>
</dbReference>
<proteinExistence type="predicted"/>
<evidence type="ECO:0000256" key="1">
    <source>
        <dbReference type="ARBA" id="ARBA00004571"/>
    </source>
</evidence>
<dbReference type="GO" id="GO:0015288">
    <property type="term" value="F:porin activity"/>
    <property type="evidence" value="ECO:0007669"/>
    <property type="project" value="UniProtKB-KW"/>
</dbReference>
<reference evidence="9 10" key="1">
    <citation type="submission" date="2019-03" db="EMBL/GenBank/DDBJ databases">
        <title>Porphyromonas levii Isolated from the Uterus of Dairy Cows.</title>
        <authorList>
            <person name="Francis A.M."/>
        </authorList>
    </citation>
    <scope>NUCLEOTIDE SEQUENCE [LARGE SCALE GENOMIC DNA]</scope>
    <source>
        <strain evidence="9 10">AF5678</strain>
    </source>
</reference>
<evidence type="ECO:0000256" key="6">
    <source>
        <dbReference type="ARBA" id="ARBA00023114"/>
    </source>
</evidence>
<name>A0A4Y8WQF1_9PORP</name>
<comment type="caution">
    <text evidence="9">The sequence shown here is derived from an EMBL/GenBank/DDBJ whole genome shotgun (WGS) entry which is preliminary data.</text>
</comment>
<dbReference type="GO" id="GO:0006811">
    <property type="term" value="P:monoatomic ion transport"/>
    <property type="evidence" value="ECO:0007669"/>
    <property type="project" value="UniProtKB-KW"/>
</dbReference>
<keyword evidence="5" id="KW-0406">Ion transport</keyword>
<protein>
    <submittedName>
        <fullName evidence="9">OmpA family protein</fullName>
    </submittedName>
</protein>
<comment type="subcellular location">
    <subcellularLocation>
        <location evidence="1">Cell outer membrane</location>
        <topology evidence="1">Multi-pass membrane protein</topology>
    </subcellularLocation>
</comment>
<dbReference type="OrthoDB" id="1488841at2"/>
<keyword evidence="4" id="KW-0812">Transmembrane</keyword>
<dbReference type="SUPFAM" id="SSF103088">
    <property type="entry name" value="OmpA-like"/>
    <property type="match status" value="1"/>
</dbReference>
<dbReference type="InterPro" id="IPR011250">
    <property type="entry name" value="OMP/PagP_B-barrel"/>
</dbReference>
<dbReference type="CDD" id="cd07185">
    <property type="entry name" value="OmpA_C-like"/>
    <property type="match status" value="1"/>
</dbReference>
<dbReference type="InterPro" id="IPR050330">
    <property type="entry name" value="Bact_OuterMem_StrucFunc"/>
</dbReference>
<keyword evidence="3" id="KW-1134">Transmembrane beta strand</keyword>
<dbReference type="InterPro" id="IPR036737">
    <property type="entry name" value="OmpA-like_sf"/>
</dbReference>
<evidence type="ECO:0000313" key="10">
    <source>
        <dbReference type="Proteomes" id="UP000297225"/>
    </source>
</evidence>
<accession>A0A4Y8WQF1</accession>
<dbReference type="Proteomes" id="UP000297225">
    <property type="component" value="Unassembled WGS sequence"/>
</dbReference>
<dbReference type="STRING" id="1122973.GCA_000379925_02076"/>
<dbReference type="PANTHER" id="PTHR30329">
    <property type="entry name" value="STATOR ELEMENT OF FLAGELLAR MOTOR COMPLEX"/>
    <property type="match status" value="1"/>
</dbReference>
<dbReference type="SUPFAM" id="SSF56925">
    <property type="entry name" value="OMPA-like"/>
    <property type="match status" value="1"/>
</dbReference>
<sequence length="370" mass="40944">MTIKKTILALTLALGSVVVYGQNVDRKVKETANTLFNKHLYMQLQGGMAHTVGETKFTDLLSPSASLHIGYQFSPGFGVRIGATGWQAKGALVSPNELYKWNYLQGSADLIWNIVNSFNYNPHRTVSPYLFAGGGAAMGFKNIEAQKLDKSKLPLLWSSKKLFWVARAGLGIDIRVSDHISLMLEGNVNMLPDNFNSKVGDVLDFQANALAGIKINLGKSYTRTEPVYYEPISIAKPEEPEVKEPEDAPTVKTEATTTLRKFPNLPSIHFEFDSDKIDEVKYEAELSEIVSILQEFKETKVNIIGFTDHAGSNQYNDALSMGRAIAVKNYLISKGITADRMNVTGMGKDPKIEGEKAFTIQARRVDVQND</sequence>
<evidence type="ECO:0000256" key="7">
    <source>
        <dbReference type="ARBA" id="ARBA00023136"/>
    </source>
</evidence>
<evidence type="ECO:0000256" key="5">
    <source>
        <dbReference type="ARBA" id="ARBA00023065"/>
    </source>
</evidence>
<dbReference type="RefSeq" id="WP_134848839.1">
    <property type="nucleotide sequence ID" value="NZ_CP197400.1"/>
</dbReference>
<evidence type="ECO:0000256" key="3">
    <source>
        <dbReference type="ARBA" id="ARBA00022452"/>
    </source>
</evidence>
<organism evidence="9 10">
    <name type="scientific">Porphyromonas levii</name>
    <dbReference type="NCBI Taxonomy" id="28114"/>
    <lineage>
        <taxon>Bacteria</taxon>
        <taxon>Pseudomonadati</taxon>
        <taxon>Bacteroidota</taxon>
        <taxon>Bacteroidia</taxon>
        <taxon>Bacteroidales</taxon>
        <taxon>Porphyromonadaceae</taxon>
        <taxon>Porphyromonas</taxon>
    </lineage>
</organism>
<dbReference type="InterPro" id="IPR006664">
    <property type="entry name" value="OMP_bac"/>
</dbReference>
<evidence type="ECO:0000256" key="2">
    <source>
        <dbReference type="ARBA" id="ARBA00022448"/>
    </source>
</evidence>
<dbReference type="GO" id="GO:0009279">
    <property type="term" value="C:cell outer membrane"/>
    <property type="evidence" value="ECO:0007669"/>
    <property type="project" value="UniProtKB-SubCell"/>
</dbReference>
<dbReference type="InterPro" id="IPR006665">
    <property type="entry name" value="OmpA-like"/>
</dbReference>
<dbReference type="Pfam" id="PF00691">
    <property type="entry name" value="OmpA"/>
    <property type="match status" value="1"/>
</dbReference>
<keyword evidence="6" id="KW-0626">Porin</keyword>
<dbReference type="GO" id="GO:0046930">
    <property type="term" value="C:pore complex"/>
    <property type="evidence" value="ECO:0007669"/>
    <property type="project" value="UniProtKB-KW"/>
</dbReference>
<keyword evidence="8" id="KW-0998">Cell outer membrane</keyword>
<keyword evidence="7" id="KW-0472">Membrane</keyword>
<dbReference type="EMBL" id="SPNC01000027">
    <property type="protein sequence ID" value="TFH96180.1"/>
    <property type="molecule type" value="Genomic_DNA"/>
</dbReference>
<dbReference type="AlphaFoldDB" id="A0A4Y8WQF1"/>
<dbReference type="Gene3D" id="3.30.1330.60">
    <property type="entry name" value="OmpA-like domain"/>
    <property type="match status" value="1"/>
</dbReference>
<evidence type="ECO:0000256" key="8">
    <source>
        <dbReference type="ARBA" id="ARBA00023237"/>
    </source>
</evidence>
<dbReference type="PANTHER" id="PTHR30329:SF21">
    <property type="entry name" value="LIPOPROTEIN YIAD-RELATED"/>
    <property type="match status" value="1"/>
</dbReference>
<keyword evidence="10" id="KW-1185">Reference proteome</keyword>